<evidence type="ECO:0000313" key="2">
    <source>
        <dbReference type="Proteomes" id="UP000186015"/>
    </source>
</evidence>
<evidence type="ECO:0000313" key="1">
    <source>
        <dbReference type="EMBL" id="SEL42868.1"/>
    </source>
</evidence>
<dbReference type="EMBL" id="FOAT01000029">
    <property type="protein sequence ID" value="SEL42868.1"/>
    <property type="molecule type" value="Genomic_DNA"/>
</dbReference>
<reference evidence="1 2" key="1">
    <citation type="submission" date="2016-10" db="EMBL/GenBank/DDBJ databases">
        <authorList>
            <person name="de Groot N.N."/>
        </authorList>
    </citation>
    <scope>NUCLEOTIDE SEQUENCE [LARGE SCALE GENOMIC DNA]</scope>
    <source>
        <strain evidence="1 2">KH2T6</strain>
    </source>
</reference>
<name>A0A1H7Q578_RUMAL</name>
<accession>A0A1H7Q578</accession>
<dbReference type="InterPro" id="IPR053842">
    <property type="entry name" value="NikA-like"/>
</dbReference>
<sequence length="116" mass="13163">MITIARKNETLRRKEIVYTAEEWKQIEKKAAKCHLKTSTFIRAMSLDGAVTVVDLKELAPLLNGMRIISNNVNQVAKKANETSNIYSDDVEKLREEVGQLCRTVSQWLSTVTLTKP</sequence>
<proteinExistence type="predicted"/>
<dbReference type="Proteomes" id="UP000186015">
    <property type="component" value="Unassembled WGS sequence"/>
</dbReference>
<gene>
    <name evidence="1" type="ORF">SAMN05216469_12911</name>
</gene>
<dbReference type="Pfam" id="PF21983">
    <property type="entry name" value="NikA-like"/>
    <property type="match status" value="1"/>
</dbReference>
<organism evidence="1 2">
    <name type="scientific">Ruminococcus albus</name>
    <dbReference type="NCBI Taxonomy" id="1264"/>
    <lineage>
        <taxon>Bacteria</taxon>
        <taxon>Bacillati</taxon>
        <taxon>Bacillota</taxon>
        <taxon>Clostridia</taxon>
        <taxon>Eubacteriales</taxon>
        <taxon>Oscillospiraceae</taxon>
        <taxon>Ruminococcus</taxon>
    </lineage>
</organism>
<dbReference type="RefSeq" id="WP_242940275.1">
    <property type="nucleotide sequence ID" value="NZ_FOAT01000029.1"/>
</dbReference>
<dbReference type="AlphaFoldDB" id="A0A1H7Q578"/>
<protein>
    <submittedName>
        <fullName evidence="1">Mobilisation protein (MobC)</fullName>
    </submittedName>
</protein>